<reference evidence="1 2" key="1">
    <citation type="journal article" date="2011" name="J. Bacteriol.">
        <title>Complete genome sequence of the industrial strain Bacillus megaterium WSH-002.</title>
        <authorList>
            <person name="Liu L."/>
            <person name="Li Y."/>
            <person name="Zhang J."/>
            <person name="Zou W."/>
            <person name="Zhou Z."/>
            <person name="Liu J."/>
            <person name="Li X."/>
            <person name="Wang L."/>
            <person name="Chen J."/>
        </authorList>
    </citation>
    <scope>NUCLEOTIDE SEQUENCE [LARGE SCALE GENOMIC DNA]</scope>
    <source>
        <strain evidence="1 2">WSH-002</strain>
    </source>
</reference>
<organism evidence="1 2">
    <name type="scientific">Priestia megaterium (strain WSH-002)</name>
    <name type="common">Bacillus megaterium</name>
    <dbReference type="NCBI Taxonomy" id="1006007"/>
    <lineage>
        <taxon>Bacteria</taxon>
        <taxon>Bacillati</taxon>
        <taxon>Bacillota</taxon>
        <taxon>Bacilli</taxon>
        <taxon>Bacillales</taxon>
        <taxon>Bacillaceae</taxon>
        <taxon>Priestia</taxon>
    </lineage>
</organism>
<dbReference type="AlphaFoldDB" id="A0A8D4BMA2"/>
<dbReference type="GO" id="GO:0016787">
    <property type="term" value="F:hydrolase activity"/>
    <property type="evidence" value="ECO:0007669"/>
    <property type="project" value="UniProtKB-KW"/>
</dbReference>
<name>A0A8D4BMA2_PRIMW</name>
<evidence type="ECO:0000313" key="2">
    <source>
        <dbReference type="Proteomes" id="UP000001283"/>
    </source>
</evidence>
<protein>
    <submittedName>
        <fullName evidence="1">Putative dienelactone hydrolase</fullName>
    </submittedName>
</protein>
<keyword evidence="1" id="KW-0378">Hydrolase</keyword>
<gene>
    <name evidence="1" type="ORF">BMWSH_1530</name>
</gene>
<dbReference type="KEGG" id="bmh:BMWSH_1530"/>
<evidence type="ECO:0000313" key="1">
    <source>
        <dbReference type="EMBL" id="AEN88413.1"/>
    </source>
</evidence>
<sequence length="84" mass="9483">MITGKKDTITPSFHGEFVLNGVSDAERIQHIVIENGGYCSVLSPFPDFMRSPTFLPSQDPEGFNRKEFHEDLQNAILNFLLHSC</sequence>
<proteinExistence type="predicted"/>
<dbReference type="Proteomes" id="UP000001283">
    <property type="component" value="Chromosome"/>
</dbReference>
<dbReference type="EMBL" id="CP003017">
    <property type="protein sequence ID" value="AEN88413.1"/>
    <property type="molecule type" value="Genomic_DNA"/>
</dbReference>
<accession>A0A8D4BMA2</accession>